<feature type="transmembrane region" description="Helical" evidence="2">
    <location>
        <begin position="128"/>
        <end position="147"/>
    </location>
</feature>
<dbReference type="EMBL" id="BDSP01000095">
    <property type="protein sequence ID" value="GAX15646.1"/>
    <property type="molecule type" value="Genomic_DNA"/>
</dbReference>
<proteinExistence type="predicted"/>
<dbReference type="InParanoid" id="A0A1Z5JP13"/>
<reference evidence="3 4" key="1">
    <citation type="journal article" date="2015" name="Plant Cell">
        <title>Oil accumulation by the oleaginous diatom Fistulifera solaris as revealed by the genome and transcriptome.</title>
        <authorList>
            <person name="Tanaka T."/>
            <person name="Maeda Y."/>
            <person name="Veluchamy A."/>
            <person name="Tanaka M."/>
            <person name="Abida H."/>
            <person name="Marechal E."/>
            <person name="Bowler C."/>
            <person name="Muto M."/>
            <person name="Sunaga Y."/>
            <person name="Tanaka M."/>
            <person name="Yoshino T."/>
            <person name="Taniguchi T."/>
            <person name="Fukuda Y."/>
            <person name="Nemoto M."/>
            <person name="Matsumoto M."/>
            <person name="Wong P.S."/>
            <person name="Aburatani S."/>
            <person name="Fujibuchi W."/>
        </authorList>
    </citation>
    <scope>NUCLEOTIDE SEQUENCE [LARGE SCALE GENOMIC DNA]</scope>
    <source>
        <strain evidence="3 4">JPCC DA0580</strain>
    </source>
</reference>
<dbReference type="AlphaFoldDB" id="A0A1Z5JP13"/>
<feature type="transmembrane region" description="Helical" evidence="2">
    <location>
        <begin position="286"/>
        <end position="307"/>
    </location>
</feature>
<keyword evidence="2" id="KW-0812">Transmembrane</keyword>
<evidence type="ECO:0000256" key="1">
    <source>
        <dbReference type="SAM" id="MobiDB-lite"/>
    </source>
</evidence>
<evidence type="ECO:0000313" key="4">
    <source>
        <dbReference type="Proteomes" id="UP000198406"/>
    </source>
</evidence>
<dbReference type="OrthoDB" id="202871at2759"/>
<keyword evidence="4" id="KW-1185">Reference proteome</keyword>
<accession>A0A1Z5JP13</accession>
<evidence type="ECO:0000256" key="2">
    <source>
        <dbReference type="SAM" id="Phobius"/>
    </source>
</evidence>
<keyword evidence="2" id="KW-1133">Transmembrane helix</keyword>
<feature type="region of interest" description="Disordered" evidence="1">
    <location>
        <begin position="349"/>
        <end position="388"/>
    </location>
</feature>
<name>A0A1Z5JP13_FISSO</name>
<organism evidence="3 4">
    <name type="scientific">Fistulifera solaris</name>
    <name type="common">Oleaginous diatom</name>
    <dbReference type="NCBI Taxonomy" id="1519565"/>
    <lineage>
        <taxon>Eukaryota</taxon>
        <taxon>Sar</taxon>
        <taxon>Stramenopiles</taxon>
        <taxon>Ochrophyta</taxon>
        <taxon>Bacillariophyta</taxon>
        <taxon>Bacillariophyceae</taxon>
        <taxon>Bacillariophycidae</taxon>
        <taxon>Naviculales</taxon>
        <taxon>Naviculaceae</taxon>
        <taxon>Fistulifera</taxon>
    </lineage>
</organism>
<evidence type="ECO:0000313" key="3">
    <source>
        <dbReference type="EMBL" id="GAX15646.1"/>
    </source>
</evidence>
<gene>
    <name evidence="3" type="ORF">FisN_3Hh118</name>
</gene>
<keyword evidence="2" id="KW-0472">Membrane</keyword>
<comment type="caution">
    <text evidence="3">The sequence shown here is derived from an EMBL/GenBank/DDBJ whole genome shotgun (WGS) entry which is preliminary data.</text>
</comment>
<sequence length="407" mass="44732">MVLLIRPSAHAFLSPIRIHLKQISTISRSKQSQVLFSASEWQEKASSPILLSSVNPSIATPSLTRKTFTDRRGSQMKTLLRVGAPSLIIGAVACLTFPALSMMIASLIHDAGAFTVLSQDSSQFVQNFLNVAGLLFSILVGQTYYFLYTQQESIFYALFEEVTEAKSLLEQVALVCQGRSMYNRCLEAISRYVQHDLKKIQSDPAVLLSARPVDDPLEAIMYMTSVGVPGSVYDTVKSLREARARRLGALQRKLPPIHMLLLWVLAGVLLVSFPLLGAGTQTIGGFKLLTVEGTLFGVMTSGIILTLRIIGELWRPAGGAYNVDSVLSVMVSGLEQELKARRDGQKLFKSNRLAPSGPNEDWRQASTSKKTDDTPGEDSSKPSVQQQGADVAVAFKRVKGWIKRWTR</sequence>
<feature type="transmembrane region" description="Helical" evidence="2">
    <location>
        <begin position="260"/>
        <end position="280"/>
    </location>
</feature>
<protein>
    <submittedName>
        <fullName evidence="3">Uncharacterized protein</fullName>
    </submittedName>
</protein>
<feature type="transmembrane region" description="Helical" evidence="2">
    <location>
        <begin position="82"/>
        <end position="108"/>
    </location>
</feature>
<dbReference type="Proteomes" id="UP000198406">
    <property type="component" value="Unassembled WGS sequence"/>
</dbReference>